<organism evidence="9">
    <name type="scientific">Caldilineaceae bacterium SB0675_bin_29</name>
    <dbReference type="NCBI Taxonomy" id="2605266"/>
    <lineage>
        <taxon>Bacteria</taxon>
        <taxon>Bacillati</taxon>
        <taxon>Chloroflexota</taxon>
        <taxon>Caldilineae</taxon>
        <taxon>Caldilineales</taxon>
        <taxon>Caldilineaceae</taxon>
    </lineage>
</organism>
<dbReference type="EMBL" id="VYDA01000723">
    <property type="protein sequence ID" value="MYH63996.1"/>
    <property type="molecule type" value="Genomic_DNA"/>
</dbReference>
<dbReference type="Pfam" id="PF00528">
    <property type="entry name" value="BPD_transp_1"/>
    <property type="match status" value="1"/>
</dbReference>
<feature type="transmembrane region" description="Helical" evidence="7">
    <location>
        <begin position="160"/>
        <end position="181"/>
    </location>
</feature>
<evidence type="ECO:0000256" key="5">
    <source>
        <dbReference type="ARBA" id="ARBA00022989"/>
    </source>
</evidence>
<dbReference type="GO" id="GO:0005886">
    <property type="term" value="C:plasma membrane"/>
    <property type="evidence" value="ECO:0007669"/>
    <property type="project" value="UniProtKB-SubCell"/>
</dbReference>
<reference evidence="9" key="1">
    <citation type="submission" date="2019-09" db="EMBL/GenBank/DDBJ databases">
        <title>Characterisation of the sponge microbiome using genome-centric metagenomics.</title>
        <authorList>
            <person name="Engelberts J.P."/>
            <person name="Robbins S.J."/>
            <person name="De Goeij J.M."/>
            <person name="Aranda M."/>
            <person name="Bell S.C."/>
            <person name="Webster N.S."/>
        </authorList>
    </citation>
    <scope>NUCLEOTIDE SEQUENCE</scope>
    <source>
        <strain evidence="9">SB0675_bin_29</strain>
    </source>
</reference>
<gene>
    <name evidence="9" type="ORF">F4148_20370</name>
</gene>
<sequence length="301" mass="33795">MFWKRSLSLQARETRDAYIGLLPFLLGFVIFTAGPLIYSFYLSFTRYDILSAPRWSGFENYARMASADETLWQSLRVTVIYTMVAVPVQVIVGYAMALLLNLKVKGLSFWRTAFYMPAVVPAMAVAYVFSWMLQSDVGLLNQSLRAIGLPGPKWFGDPNWVLAAFILMSAWAVGGTLLLYLSALQGVPTELYDASKVDGANAWRRFLNVTLPMTSPVIFFVFLTGMIGTFQVFTVAFVTTNGGPGEASLFYLLYLYRTGWEYLQMGYAAAMAWLLFVILLVITLLSLRLSRTTVFYEGAQE</sequence>
<evidence type="ECO:0000256" key="4">
    <source>
        <dbReference type="ARBA" id="ARBA00022692"/>
    </source>
</evidence>
<comment type="subcellular location">
    <subcellularLocation>
        <location evidence="1 7">Cell membrane</location>
        <topology evidence="1 7">Multi-pass membrane protein</topology>
    </subcellularLocation>
</comment>
<feature type="domain" description="ABC transmembrane type-1" evidence="8">
    <location>
        <begin position="75"/>
        <end position="286"/>
    </location>
</feature>
<feature type="transmembrane region" description="Helical" evidence="7">
    <location>
        <begin position="79"/>
        <end position="102"/>
    </location>
</feature>
<dbReference type="AlphaFoldDB" id="A0A6B1G9H5"/>
<proteinExistence type="inferred from homology"/>
<feature type="transmembrane region" description="Helical" evidence="7">
    <location>
        <begin position="262"/>
        <end position="287"/>
    </location>
</feature>
<keyword evidence="2 7" id="KW-0813">Transport</keyword>
<evidence type="ECO:0000256" key="1">
    <source>
        <dbReference type="ARBA" id="ARBA00004651"/>
    </source>
</evidence>
<evidence type="ECO:0000256" key="3">
    <source>
        <dbReference type="ARBA" id="ARBA00022475"/>
    </source>
</evidence>
<feature type="transmembrane region" description="Helical" evidence="7">
    <location>
        <begin position="114"/>
        <end position="133"/>
    </location>
</feature>
<evidence type="ECO:0000256" key="6">
    <source>
        <dbReference type="ARBA" id="ARBA00023136"/>
    </source>
</evidence>
<dbReference type="InterPro" id="IPR035906">
    <property type="entry name" value="MetI-like_sf"/>
</dbReference>
<dbReference type="SUPFAM" id="SSF161098">
    <property type="entry name" value="MetI-like"/>
    <property type="match status" value="1"/>
</dbReference>
<comment type="similarity">
    <text evidence="7">Belongs to the binding-protein-dependent transport system permease family.</text>
</comment>
<dbReference type="GO" id="GO:0055085">
    <property type="term" value="P:transmembrane transport"/>
    <property type="evidence" value="ECO:0007669"/>
    <property type="project" value="InterPro"/>
</dbReference>
<dbReference type="InterPro" id="IPR000515">
    <property type="entry name" value="MetI-like"/>
</dbReference>
<keyword evidence="6 7" id="KW-0472">Membrane</keyword>
<dbReference type="Gene3D" id="1.10.3720.10">
    <property type="entry name" value="MetI-like"/>
    <property type="match status" value="1"/>
</dbReference>
<keyword evidence="5 7" id="KW-1133">Transmembrane helix</keyword>
<dbReference type="CDD" id="cd06261">
    <property type="entry name" value="TM_PBP2"/>
    <property type="match status" value="1"/>
</dbReference>
<protein>
    <submittedName>
        <fullName evidence="9">Sugar ABC transporter permease</fullName>
    </submittedName>
</protein>
<dbReference type="PROSITE" id="PS50928">
    <property type="entry name" value="ABC_TM1"/>
    <property type="match status" value="1"/>
</dbReference>
<evidence type="ECO:0000256" key="7">
    <source>
        <dbReference type="RuleBase" id="RU363032"/>
    </source>
</evidence>
<keyword evidence="4 7" id="KW-0812">Transmembrane</keyword>
<comment type="caution">
    <text evidence="9">The sequence shown here is derived from an EMBL/GenBank/DDBJ whole genome shotgun (WGS) entry which is preliminary data.</text>
</comment>
<feature type="transmembrane region" description="Helical" evidence="7">
    <location>
        <begin position="21"/>
        <end position="41"/>
    </location>
</feature>
<dbReference type="InterPro" id="IPR051393">
    <property type="entry name" value="ABC_transporter_permease"/>
</dbReference>
<evidence type="ECO:0000256" key="2">
    <source>
        <dbReference type="ARBA" id="ARBA00022448"/>
    </source>
</evidence>
<keyword evidence="3" id="KW-1003">Cell membrane</keyword>
<dbReference type="PANTHER" id="PTHR30193">
    <property type="entry name" value="ABC TRANSPORTER PERMEASE PROTEIN"/>
    <property type="match status" value="1"/>
</dbReference>
<dbReference type="PANTHER" id="PTHR30193:SF1">
    <property type="entry name" value="ABC TRANSPORTER PERMEASE PROTEIN YESP-RELATED"/>
    <property type="match status" value="1"/>
</dbReference>
<evidence type="ECO:0000313" key="9">
    <source>
        <dbReference type="EMBL" id="MYH63996.1"/>
    </source>
</evidence>
<feature type="transmembrane region" description="Helical" evidence="7">
    <location>
        <begin position="217"/>
        <end position="242"/>
    </location>
</feature>
<name>A0A6B1G9H5_9CHLR</name>
<accession>A0A6B1G9H5</accession>
<evidence type="ECO:0000259" key="8">
    <source>
        <dbReference type="PROSITE" id="PS50928"/>
    </source>
</evidence>